<evidence type="ECO:0000259" key="3">
    <source>
        <dbReference type="SMART" id="SM00093"/>
    </source>
</evidence>
<organism evidence="4 5">
    <name type="scientific">Rubroshorea leprosula</name>
    <dbReference type="NCBI Taxonomy" id="152421"/>
    <lineage>
        <taxon>Eukaryota</taxon>
        <taxon>Viridiplantae</taxon>
        <taxon>Streptophyta</taxon>
        <taxon>Embryophyta</taxon>
        <taxon>Tracheophyta</taxon>
        <taxon>Spermatophyta</taxon>
        <taxon>Magnoliopsida</taxon>
        <taxon>eudicotyledons</taxon>
        <taxon>Gunneridae</taxon>
        <taxon>Pentapetalae</taxon>
        <taxon>rosids</taxon>
        <taxon>malvids</taxon>
        <taxon>Malvales</taxon>
        <taxon>Dipterocarpaceae</taxon>
        <taxon>Rubroshorea</taxon>
    </lineage>
</organism>
<dbReference type="SUPFAM" id="SSF56574">
    <property type="entry name" value="Serpins"/>
    <property type="match status" value="1"/>
</dbReference>
<evidence type="ECO:0000256" key="1">
    <source>
        <dbReference type="ARBA" id="ARBA00009500"/>
    </source>
</evidence>
<evidence type="ECO:0000313" key="4">
    <source>
        <dbReference type="EMBL" id="GKU97429.1"/>
    </source>
</evidence>
<comment type="caution">
    <text evidence="4">The sequence shown here is derived from an EMBL/GenBank/DDBJ whole genome shotgun (WGS) entry which is preliminary data.</text>
</comment>
<dbReference type="Proteomes" id="UP001054252">
    <property type="component" value="Unassembled WGS sequence"/>
</dbReference>
<accession>A0AAV5IGF5</accession>
<dbReference type="Gene3D" id="2.30.39.10">
    <property type="entry name" value="Alpha-1-antitrypsin, domain 1"/>
    <property type="match status" value="1"/>
</dbReference>
<evidence type="ECO:0000256" key="2">
    <source>
        <dbReference type="RuleBase" id="RU000411"/>
    </source>
</evidence>
<dbReference type="GO" id="GO:0004867">
    <property type="term" value="F:serine-type endopeptidase inhibitor activity"/>
    <property type="evidence" value="ECO:0007669"/>
    <property type="project" value="InterPro"/>
</dbReference>
<dbReference type="Gene3D" id="3.30.497.10">
    <property type="entry name" value="Antithrombin, subunit I, domain 2"/>
    <property type="match status" value="1"/>
</dbReference>
<dbReference type="PANTHER" id="PTHR11461">
    <property type="entry name" value="SERINE PROTEASE INHIBITOR, SERPIN"/>
    <property type="match status" value="1"/>
</dbReference>
<dbReference type="AlphaFoldDB" id="A0AAV5IGF5"/>
<name>A0AAV5IGF5_9ROSI</name>
<dbReference type="PANTHER" id="PTHR11461:SF340">
    <property type="entry name" value="SERPIN DOMAIN-CONTAINING PROTEIN"/>
    <property type="match status" value="1"/>
</dbReference>
<dbReference type="Pfam" id="PF00079">
    <property type="entry name" value="Serpin"/>
    <property type="match status" value="1"/>
</dbReference>
<dbReference type="InterPro" id="IPR042178">
    <property type="entry name" value="Serpin_sf_1"/>
</dbReference>
<dbReference type="EMBL" id="BPVZ01000011">
    <property type="protein sequence ID" value="GKU97429.1"/>
    <property type="molecule type" value="Genomic_DNA"/>
</dbReference>
<dbReference type="GO" id="GO:0005615">
    <property type="term" value="C:extracellular space"/>
    <property type="evidence" value="ECO:0007669"/>
    <property type="project" value="InterPro"/>
</dbReference>
<sequence length="403" mass="45716">MDSSTHKAACTFKTDFCLQMTNHVLLKQAKEGSNFVSSPLSFHVVLSLIAAGSKGHTLEQVLSFLGAETVDSLNHSSAQIINLISPVEETKKRKSPDESPEKGPTLSFVNGAWIDQRFSWKPSFEDVLKEVYKAKFQEVDFARKADEVVDEVNAWVERSTEGLIKQLIPGSSLDKETVLILANALYFKGSWDQRFDPSRTKQRDFHLLNGEIVQAPFMTSKGNEEHFYGSFGGYKILQLPYQSGGDSRKFSMYMFLPDEKDGLPNLIQRFNSDPGFFNQPFRLRKEKLNNLWIPRFKFSFEFEASETMKEMGLELPFLKFGAELTEMVDSPISNKLYISNIFHKSYIEVNEEGTEATASTALSIMSFSLKWFVAEHPFMFMIREETSGLVFFSGAVLNPLLEA</sequence>
<evidence type="ECO:0000313" key="5">
    <source>
        <dbReference type="Proteomes" id="UP001054252"/>
    </source>
</evidence>
<reference evidence="4 5" key="1">
    <citation type="journal article" date="2021" name="Commun. Biol.">
        <title>The genome of Shorea leprosula (Dipterocarpaceae) highlights the ecological relevance of drought in aseasonal tropical rainforests.</title>
        <authorList>
            <person name="Ng K.K.S."/>
            <person name="Kobayashi M.J."/>
            <person name="Fawcett J.A."/>
            <person name="Hatakeyama M."/>
            <person name="Paape T."/>
            <person name="Ng C.H."/>
            <person name="Ang C.C."/>
            <person name="Tnah L.H."/>
            <person name="Lee C.T."/>
            <person name="Nishiyama T."/>
            <person name="Sese J."/>
            <person name="O'Brien M.J."/>
            <person name="Copetti D."/>
            <person name="Mohd Noor M.I."/>
            <person name="Ong R.C."/>
            <person name="Putra M."/>
            <person name="Sireger I.Z."/>
            <person name="Indrioko S."/>
            <person name="Kosugi Y."/>
            <person name="Izuno A."/>
            <person name="Isagi Y."/>
            <person name="Lee S.L."/>
            <person name="Shimizu K.K."/>
        </authorList>
    </citation>
    <scope>NUCLEOTIDE SEQUENCE [LARGE SCALE GENOMIC DNA]</scope>
    <source>
        <strain evidence="4">214</strain>
    </source>
</reference>
<dbReference type="InterPro" id="IPR042185">
    <property type="entry name" value="Serpin_sf_2"/>
</dbReference>
<dbReference type="InterPro" id="IPR036186">
    <property type="entry name" value="Serpin_sf"/>
</dbReference>
<keyword evidence="5" id="KW-1185">Reference proteome</keyword>
<protein>
    <recommendedName>
        <fullName evidence="3">Serpin domain-containing protein</fullName>
    </recommendedName>
</protein>
<dbReference type="CDD" id="cd02043">
    <property type="entry name" value="serpinP_plants"/>
    <property type="match status" value="1"/>
</dbReference>
<dbReference type="InterPro" id="IPR000215">
    <property type="entry name" value="Serpin_fam"/>
</dbReference>
<comment type="similarity">
    <text evidence="1 2">Belongs to the serpin family.</text>
</comment>
<feature type="domain" description="Serpin" evidence="3">
    <location>
        <begin position="18"/>
        <end position="399"/>
    </location>
</feature>
<proteinExistence type="inferred from homology"/>
<dbReference type="InterPro" id="IPR023796">
    <property type="entry name" value="Serpin_dom"/>
</dbReference>
<dbReference type="SMART" id="SM00093">
    <property type="entry name" value="SERPIN"/>
    <property type="match status" value="1"/>
</dbReference>
<gene>
    <name evidence="4" type="ORF">SLEP1_g10574</name>
</gene>